<reference evidence="2 4" key="2">
    <citation type="submission" date="2016-11" db="EMBL/GenBank/DDBJ databases">
        <title>Whole genomes of Flavobacteriaceae.</title>
        <authorList>
            <person name="Stine C."/>
            <person name="Li C."/>
            <person name="Tadesse D."/>
        </authorList>
    </citation>
    <scope>NUCLEOTIDE SEQUENCE [LARGE SCALE GENOMIC DNA]</scope>
    <source>
        <strain evidence="2 4">ATCC 29551</strain>
    </source>
</reference>
<dbReference type="Gene3D" id="2.180.10.10">
    <property type="entry name" value="RHS repeat-associated core"/>
    <property type="match status" value="1"/>
</dbReference>
<keyword evidence="4" id="KW-1185">Reference proteome</keyword>
<gene>
    <name evidence="2" type="ORF">B0A62_19175</name>
    <name evidence="1" type="ORF">IW20_10235</name>
</gene>
<dbReference type="AlphaFoldDB" id="A0A086AIM5"/>
<comment type="caution">
    <text evidence="1">The sequence shown here is derived from an EMBL/GenBank/DDBJ whole genome shotgun (WGS) entry which is preliminary data.</text>
</comment>
<accession>A0A086AIM5</accession>
<dbReference type="RefSeq" id="WP_035621471.1">
    <property type="nucleotide sequence ID" value="NZ_MUGY01000028.1"/>
</dbReference>
<sequence>MKKITEKRIECMKNIKIATLILLILASNNLRGQAIVNGDRLLPTIFSASPNAASLGAYGQIPVNLFNGLPNINVNLYNIKVDNFEMPVSISYNLASIKPEERPGWVGLGWCLNAGGAITRIVKGGVDEVVVSGTTDPTVFSYYDHYSELNITNWDSTAKLNEYDNWMGAIAPTKLAPYPAPDEFIFNVNGLSGSFFKNHEGVWVVKANKNIDIKINEELKSSFKLFEVGNHMANNRMFIIGRIFYGFTLTTDDGIQYVFGKDPNSLEFTASQNNTTDGKNPNFIVKTWYLTKIKLPNSKVISFQYKTNVFAAESGGDVNNKAVFKQYVSSDIMKYWTHYADGRVELTEGNSSGSITNKILERMYVVYLDKITTTDMEIMFTNSLSNDLDYDLSNSPWDPYTIEYVKSLDADYLDSKHWYKLNDIVVKNIIDAKQIYKASFKYLENPTSRLFLIGVEESGQLDSPIIKKHSFEYSSLTLPPYNSQKTDHWGFFNNTNFFQTVALPENSLHYTHDQIRNYYYPSRNPNPAALQAGTLTKIVYPTGGFTQFYYEAHDFSKVIDKTGTAFNIVNATSNNEIAGGLRIRKIVSDPLNNGTPLAKEYFYTKDYKNNNMISSGILSGRPVYIEEASVPDMHFFKLSSNTFSQLNDTNGSHVTYTNVVEKSQDGSFTEYIYSNHDNGYMDKLANQYLYEYSNALGNVFGFPSDDTNNIISKKISFNSLAAERGNLLSEKKYNSQKMIVEETNYTYNNDINRFSDNIRSIDFSETVIGSLKGNVNVGGGPVFEHIKSLTKMSAYSIFSHQIYLKKKENILYGLKNDSQIITTTTDYTYSNATNHHHLKSEKTYSSTDNIYETKFFYPLDPEMINEPFKSELVEKYMTGAIIKNQLFAGTASNAVKLSEQKTEYAQDATTANLLLPKFIYAAKFPNSLPASNPLNKKISYDKYDDKGNILQYTLESGIPVAIIWGYKKTLPIAKVENATYDQASTAYATDENTFRTNLPGAMITTYTYKPLVGISTITDAKGLTTYYEYDEFNRLKIVKDSQGNILLDNQYHYKN</sequence>
<dbReference type="eggNOG" id="COG3209">
    <property type="taxonomic scope" value="Bacteria"/>
</dbReference>
<evidence type="ECO:0000313" key="2">
    <source>
        <dbReference type="EMBL" id="OXA90197.1"/>
    </source>
</evidence>
<dbReference type="STRING" id="991.IW20_10235"/>
<evidence type="ECO:0008006" key="5">
    <source>
        <dbReference type="Google" id="ProtNLM"/>
    </source>
</evidence>
<name>A0A086AIM5_FLAHY</name>
<dbReference type="Proteomes" id="UP000198424">
    <property type="component" value="Unassembled WGS sequence"/>
</dbReference>
<dbReference type="EMBL" id="MUGY01000028">
    <property type="protein sequence ID" value="OXA90197.1"/>
    <property type="molecule type" value="Genomic_DNA"/>
</dbReference>
<reference evidence="1 3" key="1">
    <citation type="submission" date="2014-07" db="EMBL/GenBank/DDBJ databases">
        <title>Genome of Flavobacterium hydatis DSM 2063.</title>
        <authorList>
            <person name="Pipes S.E."/>
            <person name="Stropko S.J."/>
            <person name="Newman J.D."/>
        </authorList>
    </citation>
    <scope>NUCLEOTIDE SEQUENCE [LARGE SCALE GENOMIC DNA]</scope>
    <source>
        <strain evidence="1 3">DSM 2063</strain>
    </source>
</reference>
<organism evidence="1 3">
    <name type="scientific">Flavobacterium hydatis</name>
    <name type="common">Cytophaga aquatilis</name>
    <dbReference type="NCBI Taxonomy" id="991"/>
    <lineage>
        <taxon>Bacteria</taxon>
        <taxon>Pseudomonadati</taxon>
        <taxon>Bacteroidota</taxon>
        <taxon>Flavobacteriia</taxon>
        <taxon>Flavobacteriales</taxon>
        <taxon>Flavobacteriaceae</taxon>
        <taxon>Flavobacterium</taxon>
    </lineage>
</organism>
<dbReference type="EMBL" id="JPRM01000014">
    <property type="protein sequence ID" value="KFF16539.1"/>
    <property type="molecule type" value="Genomic_DNA"/>
</dbReference>
<dbReference type="Proteomes" id="UP000028712">
    <property type="component" value="Unassembled WGS sequence"/>
</dbReference>
<evidence type="ECO:0000313" key="4">
    <source>
        <dbReference type="Proteomes" id="UP000198424"/>
    </source>
</evidence>
<proteinExistence type="predicted"/>
<protein>
    <recommendedName>
        <fullName evidence="5">Sugar-binding protein</fullName>
    </recommendedName>
</protein>
<evidence type="ECO:0000313" key="1">
    <source>
        <dbReference type="EMBL" id="KFF16539.1"/>
    </source>
</evidence>
<evidence type="ECO:0000313" key="3">
    <source>
        <dbReference type="Proteomes" id="UP000028712"/>
    </source>
</evidence>